<evidence type="ECO:0000259" key="1">
    <source>
        <dbReference type="Pfam" id="PF03771"/>
    </source>
</evidence>
<dbReference type="EMBL" id="BAAATR010000050">
    <property type="protein sequence ID" value="GAA2274569.1"/>
    <property type="molecule type" value="Genomic_DNA"/>
</dbReference>
<gene>
    <name evidence="2" type="ORF">GCM10010430_70720</name>
</gene>
<proteinExistence type="predicted"/>
<evidence type="ECO:0000313" key="2">
    <source>
        <dbReference type="EMBL" id="GAA2274569.1"/>
    </source>
</evidence>
<feature type="domain" description="DUF317" evidence="1">
    <location>
        <begin position="57"/>
        <end position="109"/>
    </location>
</feature>
<evidence type="ECO:0000313" key="3">
    <source>
        <dbReference type="Proteomes" id="UP001500305"/>
    </source>
</evidence>
<reference evidence="2 3" key="1">
    <citation type="journal article" date="2019" name="Int. J. Syst. Evol. Microbiol.">
        <title>The Global Catalogue of Microorganisms (GCM) 10K type strain sequencing project: providing services to taxonomists for standard genome sequencing and annotation.</title>
        <authorList>
            <consortium name="The Broad Institute Genomics Platform"/>
            <consortium name="The Broad Institute Genome Sequencing Center for Infectious Disease"/>
            <person name="Wu L."/>
            <person name="Ma J."/>
        </authorList>
    </citation>
    <scope>NUCLEOTIDE SEQUENCE [LARGE SCALE GENOMIC DNA]</scope>
    <source>
        <strain evidence="2 3">JCM 7356</strain>
    </source>
</reference>
<dbReference type="Pfam" id="PF03771">
    <property type="entry name" value="SPDY"/>
    <property type="match status" value="2"/>
</dbReference>
<dbReference type="Proteomes" id="UP001500305">
    <property type="component" value="Unassembled WGS sequence"/>
</dbReference>
<keyword evidence="3" id="KW-1185">Reference proteome</keyword>
<dbReference type="InterPro" id="IPR005523">
    <property type="entry name" value="DUF317_SPDY"/>
</dbReference>
<organism evidence="2 3">
    <name type="scientific">Kitasatospora cystarginea</name>
    <dbReference type="NCBI Taxonomy" id="58350"/>
    <lineage>
        <taxon>Bacteria</taxon>
        <taxon>Bacillati</taxon>
        <taxon>Actinomycetota</taxon>
        <taxon>Actinomycetes</taxon>
        <taxon>Kitasatosporales</taxon>
        <taxon>Streptomycetaceae</taxon>
        <taxon>Kitasatospora</taxon>
    </lineage>
</organism>
<name>A0ABN3EWM0_9ACTN</name>
<comment type="caution">
    <text evidence="2">The sequence shown here is derived from an EMBL/GenBank/DDBJ whole genome shotgun (WGS) entry which is preliminary data.</text>
</comment>
<accession>A0ABN3EWM0</accession>
<feature type="domain" description="DUF317" evidence="1">
    <location>
        <begin position="153"/>
        <end position="217"/>
    </location>
</feature>
<protein>
    <recommendedName>
        <fullName evidence="1">DUF317 domain-containing protein</fullName>
    </recommendedName>
</protein>
<sequence>MTTAAQAQEIDGDVHVHPVYLAGSLHIGDPALQPVLDLPHTESHHDELGNFFVSTADGRIRIGFIPEQDWDTLWKIAVAPDAFAEPAWVANFSADTPIEIVTAVTTELAGMYRLDDNAWLSERTADPVEWIAPYAAAGWNARDVERGRLTLRSPDNLASITYRQQPLHPQDAEQAGQDGRYTIGTINSAGWYGRFSSGTPARILEAAATAALDPAPVVRYRDALDYYARRTATITPITAPVPSPLDVQRAAARVRSAPRIIRSAPAIGASNVVWTSTTPAGRRR</sequence>
<dbReference type="RefSeq" id="WP_344640668.1">
    <property type="nucleotide sequence ID" value="NZ_BAAATR010000050.1"/>
</dbReference>